<feature type="region of interest" description="Disordered" evidence="1">
    <location>
        <begin position="343"/>
        <end position="364"/>
    </location>
</feature>
<dbReference type="HOGENOM" id="CLU_015579_0_0_1"/>
<dbReference type="STRING" id="905079.L1INK1"/>
<evidence type="ECO:0000256" key="1">
    <source>
        <dbReference type="SAM" id="MobiDB-lite"/>
    </source>
</evidence>
<protein>
    <submittedName>
        <fullName evidence="4 5">Uncharacterized protein</fullName>
    </submittedName>
</protein>
<dbReference type="InterPro" id="IPR052566">
    <property type="entry name" value="Non-lysos_glucosylceramidase"/>
</dbReference>
<dbReference type="PANTHER" id="PTHR12654">
    <property type="entry name" value="BILE ACID BETA-GLUCOSIDASE-RELATED"/>
    <property type="match status" value="1"/>
</dbReference>
<evidence type="ECO:0000259" key="2">
    <source>
        <dbReference type="Pfam" id="PF04685"/>
    </source>
</evidence>
<gene>
    <name evidence="4" type="ORF">GUITHDRAFT_145081</name>
</gene>
<dbReference type="InterPro" id="IPR012341">
    <property type="entry name" value="6hp_glycosidase-like_sf"/>
</dbReference>
<evidence type="ECO:0000313" key="5">
    <source>
        <dbReference type="EnsemblProtists" id="EKX37385"/>
    </source>
</evidence>
<dbReference type="Proteomes" id="UP000011087">
    <property type="component" value="Unassembled WGS sequence"/>
</dbReference>
<reference evidence="4 6" key="1">
    <citation type="journal article" date="2012" name="Nature">
        <title>Algal genomes reveal evolutionary mosaicism and the fate of nucleomorphs.</title>
        <authorList>
            <consortium name="DOE Joint Genome Institute"/>
            <person name="Curtis B.A."/>
            <person name="Tanifuji G."/>
            <person name="Burki F."/>
            <person name="Gruber A."/>
            <person name="Irimia M."/>
            <person name="Maruyama S."/>
            <person name="Arias M.C."/>
            <person name="Ball S.G."/>
            <person name="Gile G.H."/>
            <person name="Hirakawa Y."/>
            <person name="Hopkins J.F."/>
            <person name="Kuo A."/>
            <person name="Rensing S.A."/>
            <person name="Schmutz J."/>
            <person name="Symeonidi A."/>
            <person name="Elias M."/>
            <person name="Eveleigh R.J."/>
            <person name="Herman E.K."/>
            <person name="Klute M.J."/>
            <person name="Nakayama T."/>
            <person name="Obornik M."/>
            <person name="Reyes-Prieto A."/>
            <person name="Armbrust E.V."/>
            <person name="Aves S.J."/>
            <person name="Beiko R.G."/>
            <person name="Coutinho P."/>
            <person name="Dacks J.B."/>
            <person name="Durnford D.G."/>
            <person name="Fast N.M."/>
            <person name="Green B.R."/>
            <person name="Grisdale C.J."/>
            <person name="Hempel F."/>
            <person name="Henrissat B."/>
            <person name="Hoppner M.P."/>
            <person name="Ishida K."/>
            <person name="Kim E."/>
            <person name="Koreny L."/>
            <person name="Kroth P.G."/>
            <person name="Liu Y."/>
            <person name="Malik S.B."/>
            <person name="Maier U.G."/>
            <person name="McRose D."/>
            <person name="Mock T."/>
            <person name="Neilson J.A."/>
            <person name="Onodera N.T."/>
            <person name="Poole A.M."/>
            <person name="Pritham E.J."/>
            <person name="Richards T.A."/>
            <person name="Rocap G."/>
            <person name="Roy S.W."/>
            <person name="Sarai C."/>
            <person name="Schaack S."/>
            <person name="Shirato S."/>
            <person name="Slamovits C.H."/>
            <person name="Spencer D.F."/>
            <person name="Suzuki S."/>
            <person name="Worden A.Z."/>
            <person name="Zauner S."/>
            <person name="Barry K."/>
            <person name="Bell C."/>
            <person name="Bharti A.K."/>
            <person name="Crow J.A."/>
            <person name="Grimwood J."/>
            <person name="Kramer R."/>
            <person name="Lindquist E."/>
            <person name="Lucas S."/>
            <person name="Salamov A."/>
            <person name="McFadden G.I."/>
            <person name="Lane C.E."/>
            <person name="Keeling P.J."/>
            <person name="Gray M.W."/>
            <person name="Grigoriev I.V."/>
            <person name="Archibald J.M."/>
        </authorList>
    </citation>
    <scope>NUCLEOTIDE SEQUENCE</scope>
    <source>
        <strain evidence="4 6">CCMP2712</strain>
    </source>
</reference>
<dbReference type="PaxDb" id="55529-EKX37385"/>
<dbReference type="InterPro" id="IPR006775">
    <property type="entry name" value="GH116_catalytic"/>
</dbReference>
<dbReference type="AlphaFoldDB" id="L1INK1"/>
<dbReference type="GO" id="GO:0005975">
    <property type="term" value="P:carbohydrate metabolic process"/>
    <property type="evidence" value="ECO:0007669"/>
    <property type="project" value="InterPro"/>
</dbReference>
<evidence type="ECO:0000313" key="4">
    <source>
        <dbReference type="EMBL" id="EKX37385.1"/>
    </source>
</evidence>
<dbReference type="RefSeq" id="XP_005824365.1">
    <property type="nucleotide sequence ID" value="XM_005824308.1"/>
</dbReference>
<dbReference type="InterPro" id="IPR024462">
    <property type="entry name" value="GH116_N"/>
</dbReference>
<evidence type="ECO:0000259" key="3">
    <source>
        <dbReference type="Pfam" id="PF12215"/>
    </source>
</evidence>
<reference evidence="5" key="3">
    <citation type="submission" date="2016-03" db="UniProtKB">
        <authorList>
            <consortium name="EnsemblProtists"/>
        </authorList>
    </citation>
    <scope>IDENTIFICATION</scope>
</reference>
<dbReference type="OMA" id="NATHEYY"/>
<organism evidence="4">
    <name type="scientific">Guillardia theta (strain CCMP2712)</name>
    <name type="common">Cryptophyte</name>
    <dbReference type="NCBI Taxonomy" id="905079"/>
    <lineage>
        <taxon>Eukaryota</taxon>
        <taxon>Cryptophyceae</taxon>
        <taxon>Pyrenomonadales</taxon>
        <taxon>Geminigeraceae</taxon>
        <taxon>Guillardia</taxon>
    </lineage>
</organism>
<sequence length="887" mass="98654">MYRISSEGAVIPPPVGMRSSSPLGGLGTGSVELRSDGSFRDWLVDNEGPGLCEICKRSIKEEMVLAVKASSAENGWEVAKALTTKTVRLSEHELLPTVDELVYRGGFPVSSMQVADRSFPLNLTLFAYSPFSPFDVAMSSIPSIAFELLVDNPTRSACNVTFGLTLPLLAEKDVVRLPFQTATVVGMTGHVRKESRFEGVFTVVGLEEEEEAKLVGCELKVSTGHGSSSEWRGRVLDVRRSDSERQQVTWTSSSLHSAQVNQSVLLLQCEVREDGDVLAVLPGMPSLSACRTACEEALECLCWSALPVNEGLKCVLLRTVYPARWRAGGWAGVRGEWRVQDTSGMRRKEGGEEEEEEEEKAEMNAARVGLQVRREGESHASGELMVVGLTEREEGGGGREDAVHASCTAALARAPTALSSCMAHTEDTAYGRKWKEKEGRDVGNAYATRFSSAQARRDAAEYHLRHEPRILRTISSWNKIFAESSLDHPLIDFLMNSVSNFIKTGFLTADGRWRQFESFSCNDEPVHLHLYRSIPLALLFPQLVRNILDTGPIDEPKFPCGSRMMGDSNPGFVLSVLNLFMSTGDRRVLLDFLEPVMSSRFGLPRHLQNTYDWFHFHLKDVSAYNAVLYLAQLAAAERIAALVQDDSFQHYCQLHLSKAQEKVKELLWNGRFLRAWWNEEGELVEALHTETLYGQLWAFQLNLGLLLPREMLLSHLEAEMGIASTKFGLLVMSNYSGRGDRKAGRDNLIWEAGSLTWSTLSVFLDVPLARALLPLSNVLDKYRRHLQDLWDWRDLTAGPGMDASGECGKKPPGVSVDGQPWCNSHYSRQLIGWSILSALSRGFYDPSQLKLSFEPADGCPRERRVTRSLSHCSLAEDEGSFSCSWAK</sequence>
<accession>L1INK1</accession>
<dbReference type="EMBL" id="JH993060">
    <property type="protein sequence ID" value="EKX37385.1"/>
    <property type="molecule type" value="Genomic_DNA"/>
</dbReference>
<dbReference type="GeneID" id="17294112"/>
<dbReference type="Pfam" id="PF04685">
    <property type="entry name" value="DUF608"/>
    <property type="match status" value="1"/>
</dbReference>
<feature type="compositionally biased region" description="Acidic residues" evidence="1">
    <location>
        <begin position="351"/>
        <end position="360"/>
    </location>
</feature>
<dbReference type="OrthoDB" id="6019299at2759"/>
<dbReference type="InterPro" id="IPR008928">
    <property type="entry name" value="6-hairpin_glycosidase_sf"/>
</dbReference>
<dbReference type="SUPFAM" id="SSF48208">
    <property type="entry name" value="Six-hairpin glycosidases"/>
    <property type="match status" value="1"/>
</dbReference>
<dbReference type="GO" id="GO:0008422">
    <property type="term" value="F:beta-glucosidase activity"/>
    <property type="evidence" value="ECO:0007669"/>
    <property type="project" value="TreeGrafter"/>
</dbReference>
<feature type="domain" description="Glycosyl-hydrolase family 116 N-terminal" evidence="3">
    <location>
        <begin position="22"/>
        <end position="168"/>
    </location>
</feature>
<proteinExistence type="predicted"/>
<dbReference type="PANTHER" id="PTHR12654:SF0">
    <property type="entry name" value="NON-LYSOSOMAL GLUCOSYLCERAMIDASE"/>
    <property type="match status" value="1"/>
</dbReference>
<reference evidence="6" key="2">
    <citation type="submission" date="2012-11" db="EMBL/GenBank/DDBJ databases">
        <authorList>
            <person name="Kuo A."/>
            <person name="Curtis B.A."/>
            <person name="Tanifuji G."/>
            <person name="Burki F."/>
            <person name="Gruber A."/>
            <person name="Irimia M."/>
            <person name="Maruyama S."/>
            <person name="Arias M.C."/>
            <person name="Ball S.G."/>
            <person name="Gile G.H."/>
            <person name="Hirakawa Y."/>
            <person name="Hopkins J.F."/>
            <person name="Rensing S.A."/>
            <person name="Schmutz J."/>
            <person name="Symeonidi A."/>
            <person name="Elias M."/>
            <person name="Eveleigh R.J."/>
            <person name="Herman E.K."/>
            <person name="Klute M.J."/>
            <person name="Nakayama T."/>
            <person name="Obornik M."/>
            <person name="Reyes-Prieto A."/>
            <person name="Armbrust E.V."/>
            <person name="Aves S.J."/>
            <person name="Beiko R.G."/>
            <person name="Coutinho P."/>
            <person name="Dacks J.B."/>
            <person name="Durnford D.G."/>
            <person name="Fast N.M."/>
            <person name="Green B.R."/>
            <person name="Grisdale C."/>
            <person name="Hempe F."/>
            <person name="Henrissat B."/>
            <person name="Hoppner M.P."/>
            <person name="Ishida K.-I."/>
            <person name="Kim E."/>
            <person name="Koreny L."/>
            <person name="Kroth P.G."/>
            <person name="Liu Y."/>
            <person name="Malik S.-B."/>
            <person name="Maier U.G."/>
            <person name="McRose D."/>
            <person name="Mock T."/>
            <person name="Neilson J.A."/>
            <person name="Onodera N.T."/>
            <person name="Poole A.M."/>
            <person name="Pritham E.J."/>
            <person name="Richards T.A."/>
            <person name="Rocap G."/>
            <person name="Roy S.W."/>
            <person name="Sarai C."/>
            <person name="Schaack S."/>
            <person name="Shirato S."/>
            <person name="Slamovits C.H."/>
            <person name="Spencer D.F."/>
            <person name="Suzuki S."/>
            <person name="Worden A.Z."/>
            <person name="Zauner S."/>
            <person name="Barry K."/>
            <person name="Bell C."/>
            <person name="Bharti A.K."/>
            <person name="Crow J.A."/>
            <person name="Grimwood J."/>
            <person name="Kramer R."/>
            <person name="Lindquist E."/>
            <person name="Lucas S."/>
            <person name="Salamov A."/>
            <person name="McFadden G.I."/>
            <person name="Lane C.E."/>
            <person name="Keeling P.J."/>
            <person name="Gray M.W."/>
            <person name="Grigoriev I.V."/>
            <person name="Archibald J.M."/>
        </authorList>
    </citation>
    <scope>NUCLEOTIDE SEQUENCE</scope>
    <source>
        <strain evidence="6">CCMP2712</strain>
    </source>
</reference>
<evidence type="ECO:0000313" key="6">
    <source>
        <dbReference type="Proteomes" id="UP000011087"/>
    </source>
</evidence>
<dbReference type="Gene3D" id="1.50.10.10">
    <property type="match status" value="1"/>
</dbReference>
<dbReference type="eggNOG" id="ENOG502R0T2">
    <property type="taxonomic scope" value="Eukaryota"/>
</dbReference>
<dbReference type="EnsemblProtists" id="EKX37385">
    <property type="protein sequence ID" value="EKX37385"/>
    <property type="gene ID" value="GUITHDRAFT_145081"/>
</dbReference>
<keyword evidence="6" id="KW-1185">Reference proteome</keyword>
<dbReference type="Pfam" id="PF12215">
    <property type="entry name" value="Glyco_hydr_116N"/>
    <property type="match status" value="1"/>
</dbReference>
<dbReference type="KEGG" id="gtt:GUITHDRAFT_145081"/>
<name>L1INK1_GUITC</name>
<feature type="domain" description="Glycosyl-hydrolase family 116 catalytic region" evidence="2">
    <location>
        <begin position="608"/>
        <end position="718"/>
    </location>
</feature>